<dbReference type="Proteomes" id="UP001162162">
    <property type="component" value="Unassembled WGS sequence"/>
</dbReference>
<evidence type="ECO:0000313" key="2">
    <source>
        <dbReference type="Proteomes" id="UP001162162"/>
    </source>
</evidence>
<gene>
    <name evidence="1" type="ORF">NQ318_021688</name>
</gene>
<keyword evidence="2" id="KW-1185">Reference proteome</keyword>
<dbReference type="EMBL" id="JAPWTK010000122">
    <property type="protein sequence ID" value="KAJ8949195.1"/>
    <property type="molecule type" value="Genomic_DNA"/>
</dbReference>
<proteinExistence type="predicted"/>
<protein>
    <submittedName>
        <fullName evidence="1">Uncharacterized protein</fullName>
    </submittedName>
</protein>
<sequence>MPEKIPNMRMNCSRICRQLLNNLEKQSNSKENNLQKRYSQITKYKSILTVSLWFDGFGQLFDLGNGILKTLVQTLSISPWLFFTWKVEDKYKLAVQNGKEGLSQDILQVESDRSTYRSLPTEIILGISFKGAGHIVDDILGIGGEFLQLGLLGSLLTFRLSQNSLKNTRVTVSKRVWKDINDPHVGF</sequence>
<reference evidence="1" key="1">
    <citation type="journal article" date="2023" name="Insect Mol. Biol.">
        <title>Genome sequencing provides insights into the evolution of gene families encoding plant cell wall-degrading enzymes in longhorned beetles.</title>
        <authorList>
            <person name="Shin N.R."/>
            <person name="Okamura Y."/>
            <person name="Kirsch R."/>
            <person name="Pauchet Y."/>
        </authorList>
    </citation>
    <scope>NUCLEOTIDE SEQUENCE</scope>
    <source>
        <strain evidence="1">AMC_N1</strain>
    </source>
</reference>
<comment type="caution">
    <text evidence="1">The sequence shown here is derived from an EMBL/GenBank/DDBJ whole genome shotgun (WGS) entry which is preliminary data.</text>
</comment>
<accession>A0AAV8YEB7</accession>
<dbReference type="AlphaFoldDB" id="A0AAV8YEB7"/>
<evidence type="ECO:0000313" key="1">
    <source>
        <dbReference type="EMBL" id="KAJ8949195.1"/>
    </source>
</evidence>
<organism evidence="1 2">
    <name type="scientific">Aromia moschata</name>
    <dbReference type="NCBI Taxonomy" id="1265417"/>
    <lineage>
        <taxon>Eukaryota</taxon>
        <taxon>Metazoa</taxon>
        <taxon>Ecdysozoa</taxon>
        <taxon>Arthropoda</taxon>
        <taxon>Hexapoda</taxon>
        <taxon>Insecta</taxon>
        <taxon>Pterygota</taxon>
        <taxon>Neoptera</taxon>
        <taxon>Endopterygota</taxon>
        <taxon>Coleoptera</taxon>
        <taxon>Polyphaga</taxon>
        <taxon>Cucujiformia</taxon>
        <taxon>Chrysomeloidea</taxon>
        <taxon>Cerambycidae</taxon>
        <taxon>Cerambycinae</taxon>
        <taxon>Callichromatini</taxon>
        <taxon>Aromia</taxon>
    </lineage>
</organism>
<name>A0AAV8YEB7_9CUCU</name>